<organism evidence="1 2">
    <name type="scientific">Aedes aegypti</name>
    <name type="common">Yellowfever mosquito</name>
    <name type="synonym">Culex aegypti</name>
    <dbReference type="NCBI Taxonomy" id="7159"/>
    <lineage>
        <taxon>Eukaryota</taxon>
        <taxon>Metazoa</taxon>
        <taxon>Ecdysozoa</taxon>
        <taxon>Arthropoda</taxon>
        <taxon>Hexapoda</taxon>
        <taxon>Insecta</taxon>
        <taxon>Pterygota</taxon>
        <taxon>Neoptera</taxon>
        <taxon>Endopterygota</taxon>
        <taxon>Diptera</taxon>
        <taxon>Nematocera</taxon>
        <taxon>Culicoidea</taxon>
        <taxon>Culicidae</taxon>
        <taxon>Culicinae</taxon>
        <taxon>Aedini</taxon>
        <taxon>Aedes</taxon>
        <taxon>Stegomyia</taxon>
    </lineage>
</organism>
<evidence type="ECO:0000313" key="2">
    <source>
        <dbReference type="Proteomes" id="UP000682892"/>
    </source>
</evidence>
<evidence type="ECO:0000313" key="1">
    <source>
        <dbReference type="EMBL" id="EAT45016.1"/>
    </source>
</evidence>
<proteinExistence type="predicted"/>
<sequence>MSSKLIGSWCLSDGAFFPCSIHNIGDDGKTVLIVPGEGQSFTLVIKNFRQNIETGGEPHKVSRIKSTGYNLVETVVTARNTVSRGSSGQLVVFSSFRECNVVGGIEGVKAIGTMDGGSKLTVIRVTEDNKMRLDVFADLVGCNMGSIVHSFDLTWEKNEFEVTRNRQVHKVKTVQIAKNSSKLFTRFLNCIDIAEETEIILFTMDNGLYWLKILEGSYEIVTVRMYPSIVLDYNYAHNTGCFAVLVSNAVLYIYSISEDADCLLLQEDKRYLGPIVEAHYFITELSTFIYSNGSHVIQIRYYYSELSKAILHVSKELQIVGVTGITYLDHAKMAICVTENRLFYSVPVHKLTDLNTNQQNDYFELTNEILSQANQMTCLLTNEVTVEKTIAQQINQEKVQIDVLTQAANRMYGKLITAELLYHKHLPNLHYNTLLLNDKACLSNMFVQIEIILSKGIRECINRQSNWLLQVCLDDDAIQIQLEKMNYIEDNTIRLLAPIEESTFRMHGFPRIEINAIITVTHDQDKLMLKIPIQVRNEENFASLFEASLHEPKIVNPRAKLPTEEARDLIRQCEQKPVSEAMLLEWDLRGLMEFPTIGSLLNQIGIPMNNIIVEKAFLKLGNQLCEVNQVDPHAFRFNTKSPGVLYLVKVLCNEKLRHKSKTEIEKLKAIRLQLLQCESDFQSIASFYRQIRTSFDTWR</sequence>
<dbReference type="EMBL" id="CH477279">
    <property type="protein sequence ID" value="EAT45016.1"/>
    <property type="molecule type" value="Genomic_DNA"/>
</dbReference>
<dbReference type="KEGG" id="aag:5578764"/>
<reference evidence="1" key="1">
    <citation type="submission" date="2005-10" db="EMBL/GenBank/DDBJ databases">
        <authorList>
            <person name="Loftus B.J."/>
            <person name="Nene V.M."/>
            <person name="Hannick L.I."/>
            <person name="Bidwell S."/>
            <person name="Haas B."/>
            <person name="Amedeo P."/>
            <person name="Orvis J."/>
            <person name="Wortman J.R."/>
            <person name="White O.R."/>
            <person name="Salzberg S."/>
            <person name="Shumway M."/>
            <person name="Koo H."/>
            <person name="Zhao Y."/>
            <person name="Holmes M."/>
            <person name="Miller J."/>
            <person name="Schatz M."/>
            <person name="Pop M."/>
            <person name="Pai G."/>
            <person name="Utterback T."/>
            <person name="Rogers Y.-H."/>
            <person name="Kravitz S."/>
            <person name="Fraser C.M."/>
        </authorList>
    </citation>
    <scope>NUCLEOTIDE SEQUENCE</scope>
    <source>
        <strain evidence="1">Liverpool</strain>
    </source>
</reference>
<dbReference type="Proteomes" id="UP000682892">
    <property type="component" value="Chromosome 3"/>
</dbReference>
<gene>
    <name evidence="1" type="ORF">AaeL_AAEL003691</name>
</gene>
<protein>
    <submittedName>
        <fullName evidence="1">AAEL003691-PA</fullName>
    </submittedName>
</protein>
<reference evidence="1" key="2">
    <citation type="journal article" date="2007" name="Science">
        <title>Genome sequence of Aedes aegypti, a major arbovirus vector.</title>
        <authorList>
            <person name="Nene V."/>
            <person name="Wortman J.R."/>
            <person name="Lawson D."/>
            <person name="Haas B."/>
            <person name="Kodira C."/>
            <person name="Tu Z.J."/>
            <person name="Loftus B."/>
            <person name="Xi Z."/>
            <person name="Megy K."/>
            <person name="Grabherr M."/>
            <person name="Ren Q."/>
            <person name="Zdobnov E.M."/>
            <person name="Lobo N.F."/>
            <person name="Campbell K.S."/>
            <person name="Brown S.E."/>
            <person name="Bonaldo M.F."/>
            <person name="Zhu J."/>
            <person name="Sinkins S.P."/>
            <person name="Hogenkamp D.G."/>
            <person name="Amedeo P."/>
            <person name="Arensburger P."/>
            <person name="Atkinson P.W."/>
            <person name="Bidwell S."/>
            <person name="Biedler J."/>
            <person name="Birney E."/>
            <person name="Bruggner R.V."/>
            <person name="Costas J."/>
            <person name="Coy M.R."/>
            <person name="Crabtree J."/>
            <person name="Crawford M."/>
            <person name="Debruyn B."/>
            <person name="Decaprio D."/>
            <person name="Eiglmeier K."/>
            <person name="Eisenstadt E."/>
            <person name="El-Dorry H."/>
            <person name="Gelbart W.M."/>
            <person name="Gomes S.L."/>
            <person name="Hammond M."/>
            <person name="Hannick L.I."/>
            <person name="Hogan J.R."/>
            <person name="Holmes M.H."/>
            <person name="Jaffe D."/>
            <person name="Johnston J.S."/>
            <person name="Kennedy R.C."/>
            <person name="Koo H."/>
            <person name="Kravitz S."/>
            <person name="Kriventseva E.V."/>
            <person name="Kulp D."/>
            <person name="Labutti K."/>
            <person name="Lee E."/>
            <person name="Li S."/>
            <person name="Lovin D.D."/>
            <person name="Mao C."/>
            <person name="Mauceli E."/>
            <person name="Menck C.F."/>
            <person name="Miller J.R."/>
            <person name="Montgomery P."/>
            <person name="Mori A."/>
            <person name="Nascimento A.L."/>
            <person name="Naveira H.F."/>
            <person name="Nusbaum C."/>
            <person name="O'leary S."/>
            <person name="Orvis J."/>
            <person name="Pertea M."/>
            <person name="Quesneville H."/>
            <person name="Reidenbach K.R."/>
            <person name="Rogers Y.H."/>
            <person name="Roth C.W."/>
            <person name="Schneider J.R."/>
            <person name="Schatz M."/>
            <person name="Shumway M."/>
            <person name="Stanke M."/>
            <person name="Stinson E.O."/>
            <person name="Tubio J.M."/>
            <person name="Vanzee J.P."/>
            <person name="Verjovski-Almeida S."/>
            <person name="Werner D."/>
            <person name="White O."/>
            <person name="Wyder S."/>
            <person name="Zeng Q."/>
            <person name="Zhao Q."/>
            <person name="Zhao Y."/>
            <person name="Hill C.A."/>
            <person name="Raikhel A.S."/>
            <person name="Soares M.B."/>
            <person name="Knudson D.L."/>
            <person name="Lee N.H."/>
            <person name="Galagan J."/>
            <person name="Salzberg S.L."/>
            <person name="Paulsen I.T."/>
            <person name="Dimopoulos G."/>
            <person name="Collins F.H."/>
            <person name="Birren B."/>
            <person name="Fraser-Liggett C.M."/>
            <person name="Severson D.W."/>
        </authorList>
    </citation>
    <scope>NUCLEOTIDE SEQUENCE [LARGE SCALE GENOMIC DNA]</scope>
    <source>
        <strain evidence="1">Liverpool</strain>
    </source>
</reference>
<reference evidence="1" key="3">
    <citation type="submission" date="2012-09" db="EMBL/GenBank/DDBJ databases">
        <authorList>
            <consortium name="VectorBase"/>
        </authorList>
    </citation>
    <scope>NUCLEOTIDE SEQUENCE</scope>
    <source>
        <strain evidence="1">Liverpool</strain>
    </source>
</reference>
<dbReference type="OrthoDB" id="7765038at2759"/>
<name>A0A1S4F5Q4_AEDAE</name>
<dbReference type="OMA" id="CNDILAC"/>
<dbReference type="HOGENOM" id="CLU_412916_0_0_1"/>
<dbReference type="AlphaFoldDB" id="A0A1S4F5Q4"/>
<accession>A0A1S4F5Q4</accession>